<dbReference type="OrthoDB" id="5945655at2759"/>
<accession>A0A6J8BIA0</accession>
<evidence type="ECO:0000256" key="6">
    <source>
        <dbReference type="ARBA" id="ARBA00022687"/>
    </source>
</evidence>
<dbReference type="FunFam" id="3.30.2460.20:FF:000001">
    <property type="entry name" value="Wnt homolog"/>
    <property type="match status" value="1"/>
</dbReference>
<dbReference type="GO" id="GO:0005615">
    <property type="term" value="C:extracellular space"/>
    <property type="evidence" value="ECO:0007669"/>
    <property type="project" value="TreeGrafter"/>
</dbReference>
<gene>
    <name evidence="12" type="ORF">MCOR_19378</name>
</gene>
<name>A0A6J8BIA0_MYTCO</name>
<dbReference type="InterPro" id="IPR005817">
    <property type="entry name" value="Wnt"/>
</dbReference>
<reference evidence="12 13" key="1">
    <citation type="submission" date="2020-06" db="EMBL/GenBank/DDBJ databases">
        <authorList>
            <person name="Li R."/>
            <person name="Bekaert M."/>
        </authorList>
    </citation>
    <scope>NUCLEOTIDE SEQUENCE [LARGE SCALE GENOMIC DNA]</scope>
    <source>
        <strain evidence="13">wild</strain>
    </source>
</reference>
<evidence type="ECO:0000256" key="8">
    <source>
        <dbReference type="ARBA" id="ARBA00023288"/>
    </source>
</evidence>
<dbReference type="GO" id="GO:0005109">
    <property type="term" value="F:frizzled binding"/>
    <property type="evidence" value="ECO:0007669"/>
    <property type="project" value="TreeGrafter"/>
</dbReference>
<comment type="similarity">
    <text evidence="2 9">Belongs to the Wnt family.</text>
</comment>
<dbReference type="PANTHER" id="PTHR12027:SF91">
    <property type="entry name" value="PROTO-ONCOGENE WNT-1"/>
    <property type="match status" value="1"/>
</dbReference>
<feature type="signal peptide" evidence="11">
    <location>
        <begin position="1"/>
        <end position="19"/>
    </location>
</feature>
<dbReference type="GO" id="GO:0060070">
    <property type="term" value="P:canonical Wnt signaling pathway"/>
    <property type="evidence" value="ECO:0007669"/>
    <property type="project" value="TreeGrafter"/>
</dbReference>
<evidence type="ECO:0000256" key="2">
    <source>
        <dbReference type="ARBA" id="ARBA00005683"/>
    </source>
</evidence>
<evidence type="ECO:0000256" key="11">
    <source>
        <dbReference type="SAM" id="SignalP"/>
    </source>
</evidence>
<organism evidence="12 13">
    <name type="scientific">Mytilus coruscus</name>
    <name type="common">Sea mussel</name>
    <dbReference type="NCBI Taxonomy" id="42192"/>
    <lineage>
        <taxon>Eukaryota</taxon>
        <taxon>Metazoa</taxon>
        <taxon>Spiralia</taxon>
        <taxon>Lophotrochozoa</taxon>
        <taxon>Mollusca</taxon>
        <taxon>Bivalvia</taxon>
        <taxon>Autobranchia</taxon>
        <taxon>Pteriomorphia</taxon>
        <taxon>Mytilida</taxon>
        <taxon>Mytiloidea</taxon>
        <taxon>Mytilidae</taxon>
        <taxon>Mytilinae</taxon>
        <taxon>Mytilus</taxon>
    </lineage>
</organism>
<evidence type="ECO:0000256" key="1">
    <source>
        <dbReference type="ARBA" id="ARBA00004498"/>
    </source>
</evidence>
<feature type="region of interest" description="Disordered" evidence="10">
    <location>
        <begin position="254"/>
        <end position="278"/>
    </location>
</feature>
<keyword evidence="11" id="KW-0732">Signal</keyword>
<dbReference type="CDD" id="cd19333">
    <property type="entry name" value="Wnt_Wnt1"/>
    <property type="match status" value="1"/>
</dbReference>
<comment type="function">
    <text evidence="9">Ligand for members of the frizzled family of seven transmembrane receptors.</text>
</comment>
<dbReference type="GO" id="GO:0030182">
    <property type="term" value="P:neuron differentiation"/>
    <property type="evidence" value="ECO:0007669"/>
    <property type="project" value="TreeGrafter"/>
</dbReference>
<evidence type="ECO:0000313" key="13">
    <source>
        <dbReference type="Proteomes" id="UP000507470"/>
    </source>
</evidence>
<proteinExistence type="inferred from homology"/>
<evidence type="ECO:0000256" key="3">
    <source>
        <dbReference type="ARBA" id="ARBA00022473"/>
    </source>
</evidence>
<keyword evidence="3 9" id="KW-0217">Developmental protein</keyword>
<dbReference type="AlphaFoldDB" id="A0A6J8BIA0"/>
<dbReference type="PROSITE" id="PS00246">
    <property type="entry name" value="WNT1"/>
    <property type="match status" value="1"/>
</dbReference>
<evidence type="ECO:0000256" key="7">
    <source>
        <dbReference type="ARBA" id="ARBA00023157"/>
    </source>
</evidence>
<dbReference type="GO" id="GO:0045165">
    <property type="term" value="P:cell fate commitment"/>
    <property type="evidence" value="ECO:0007669"/>
    <property type="project" value="TreeGrafter"/>
</dbReference>
<dbReference type="EMBL" id="CACVKT020003420">
    <property type="protein sequence ID" value="CAC5383655.1"/>
    <property type="molecule type" value="Genomic_DNA"/>
</dbReference>
<evidence type="ECO:0000256" key="5">
    <source>
        <dbReference type="ARBA" id="ARBA00022530"/>
    </source>
</evidence>
<keyword evidence="8" id="KW-0449">Lipoprotein</keyword>
<dbReference type="Pfam" id="PF00110">
    <property type="entry name" value="wnt"/>
    <property type="match status" value="1"/>
</dbReference>
<keyword evidence="5" id="KW-0272">Extracellular matrix</keyword>
<dbReference type="Gene3D" id="3.30.2460.20">
    <property type="match status" value="1"/>
</dbReference>
<evidence type="ECO:0000256" key="10">
    <source>
        <dbReference type="SAM" id="MobiDB-lite"/>
    </source>
</evidence>
<protein>
    <recommendedName>
        <fullName evidence="9">Protein Wnt</fullName>
    </recommendedName>
</protein>
<feature type="chain" id="PRO_5026916257" description="Protein Wnt" evidence="11">
    <location>
        <begin position="20"/>
        <end position="384"/>
    </location>
</feature>
<evidence type="ECO:0000256" key="4">
    <source>
        <dbReference type="ARBA" id="ARBA00022525"/>
    </source>
</evidence>
<keyword evidence="7" id="KW-1015">Disulfide bond</keyword>
<comment type="subcellular location">
    <subcellularLocation>
        <location evidence="1 9">Secreted</location>
        <location evidence="1 9">Extracellular space</location>
        <location evidence="1 9">Extracellular matrix</location>
    </subcellularLocation>
</comment>
<dbReference type="Proteomes" id="UP000507470">
    <property type="component" value="Unassembled WGS sequence"/>
</dbReference>
<evidence type="ECO:0000256" key="9">
    <source>
        <dbReference type="RuleBase" id="RU003500"/>
    </source>
</evidence>
<dbReference type="PANTHER" id="PTHR12027">
    <property type="entry name" value="WNT RELATED"/>
    <property type="match status" value="1"/>
</dbReference>
<keyword evidence="4" id="KW-0964">Secreted</keyword>
<dbReference type="InterPro" id="IPR018161">
    <property type="entry name" value="Wnt_CS"/>
</dbReference>
<sequence length="384" mass="43677">MQLTLLLLVLFIIPLKGQGKKSKLKGTRWWSLANIGQPSNDLHSNTQLYNSPSLLPLTKRQRRLVSKNPGTILALMNGARMAIEECKYQFRNRRWNCPTHDDSHGGPIFGKILQKGCRETSFIYAITTAAVTHSIARACADGSILTCNCDYSMREPPAKADWDWGGCSDNAKFGHKFSRKFVDVLEKGKDFRYMLNLHNNEAGRVHVSKVMKRECKCHGMSGSCTIKTCWMRLPTFRNVGDKLKDRFDGATKVVSGNDGRRLPKDNNGSVRRKKKKGKGKLRKNKFRFEPVNFNHKPPGRRDLVYFEDSPTFCDKDTSIDFEGTKGRECNATSIGIEGCDLMCCGRGYTSNEYTVKERCSCIFHWCCHVKCEICTRKKIRNMCN</sequence>
<dbReference type="PRINTS" id="PR01349">
    <property type="entry name" value="WNTPROTEIN"/>
</dbReference>
<dbReference type="SMART" id="SM00097">
    <property type="entry name" value="WNT1"/>
    <property type="match status" value="1"/>
</dbReference>
<keyword evidence="13" id="KW-1185">Reference proteome</keyword>
<dbReference type="InterPro" id="IPR043158">
    <property type="entry name" value="Wnt_C"/>
</dbReference>
<dbReference type="GO" id="GO:0005125">
    <property type="term" value="F:cytokine activity"/>
    <property type="evidence" value="ECO:0007669"/>
    <property type="project" value="TreeGrafter"/>
</dbReference>
<evidence type="ECO:0000313" key="12">
    <source>
        <dbReference type="EMBL" id="CAC5383655.1"/>
    </source>
</evidence>
<keyword evidence="6 9" id="KW-0879">Wnt signaling pathway</keyword>